<reference evidence="2 3" key="1">
    <citation type="journal article" date="2016" name="Nat. Commun.">
        <title>Thousands of microbial genomes shed light on interconnected biogeochemical processes in an aquifer system.</title>
        <authorList>
            <person name="Anantharaman K."/>
            <person name="Brown C.T."/>
            <person name="Hug L.A."/>
            <person name="Sharon I."/>
            <person name="Castelle C.J."/>
            <person name="Probst A.J."/>
            <person name="Thomas B.C."/>
            <person name="Singh A."/>
            <person name="Wilkins M.J."/>
            <person name="Karaoz U."/>
            <person name="Brodie E.L."/>
            <person name="Williams K.H."/>
            <person name="Hubbard S.S."/>
            <person name="Banfield J.F."/>
        </authorList>
    </citation>
    <scope>NUCLEOTIDE SEQUENCE [LARGE SCALE GENOMIC DNA]</scope>
</reference>
<name>A0A1F6WB52_9BACT</name>
<dbReference type="AlphaFoldDB" id="A0A1F6WB52"/>
<accession>A0A1F6WB52</accession>
<organism evidence="2 3">
    <name type="scientific">Candidatus Nomurabacteria bacterium RIFCSPHIGHO2_12_FULL_37_29</name>
    <dbReference type="NCBI Taxonomy" id="1801759"/>
    <lineage>
        <taxon>Bacteria</taxon>
        <taxon>Candidatus Nomuraibacteriota</taxon>
    </lineage>
</organism>
<keyword evidence="1" id="KW-0812">Transmembrane</keyword>
<evidence type="ECO:0008006" key="4">
    <source>
        <dbReference type="Google" id="ProtNLM"/>
    </source>
</evidence>
<protein>
    <recommendedName>
        <fullName evidence="4">Cell division protein FtsL</fullName>
    </recommendedName>
</protein>
<keyword evidence="1" id="KW-0472">Membrane</keyword>
<evidence type="ECO:0000256" key="1">
    <source>
        <dbReference type="SAM" id="Phobius"/>
    </source>
</evidence>
<evidence type="ECO:0000313" key="3">
    <source>
        <dbReference type="Proteomes" id="UP000177052"/>
    </source>
</evidence>
<dbReference type="EMBL" id="MFUJ01000024">
    <property type="protein sequence ID" value="OGI79143.1"/>
    <property type="molecule type" value="Genomic_DNA"/>
</dbReference>
<feature type="transmembrane region" description="Helical" evidence="1">
    <location>
        <begin position="21"/>
        <end position="44"/>
    </location>
</feature>
<evidence type="ECO:0000313" key="2">
    <source>
        <dbReference type="EMBL" id="OGI79143.1"/>
    </source>
</evidence>
<gene>
    <name evidence="2" type="ORF">A3F19_01330</name>
</gene>
<comment type="caution">
    <text evidence="2">The sequence shown here is derived from an EMBL/GenBank/DDBJ whole genome shotgun (WGS) entry which is preliminary data.</text>
</comment>
<dbReference type="Proteomes" id="UP000177052">
    <property type="component" value="Unassembled WGS sequence"/>
</dbReference>
<keyword evidence="1" id="KW-1133">Transmembrane helix</keyword>
<proteinExistence type="predicted"/>
<sequence length="121" mass="13576">MKIMSLKLKMHMKSVSIINNNIERLILNIIFGSLGILALFYILILGNMVSDIVQRRSLETDARALSGEVRNLELTYLSMSSNVDLPLSYSLGFRETRATFATRKTLGLKSSNSIKILPNDI</sequence>